<dbReference type="EMBL" id="CAUOFW020008007">
    <property type="protein sequence ID" value="CAK9181367.1"/>
    <property type="molecule type" value="Genomic_DNA"/>
</dbReference>
<gene>
    <name evidence="1" type="ORF">ILEXP_LOCUS42970</name>
    <name evidence="2" type="ORF">ILEXP_LOCUS51420</name>
</gene>
<comment type="caution">
    <text evidence="2">The sequence shown here is derived from an EMBL/GenBank/DDBJ whole genome shotgun (WGS) entry which is preliminary data.</text>
</comment>
<evidence type="ECO:0000313" key="3">
    <source>
        <dbReference type="Proteomes" id="UP001642360"/>
    </source>
</evidence>
<dbReference type="EMBL" id="CAUOFW020006168">
    <property type="protein sequence ID" value="CAK9173232.1"/>
    <property type="molecule type" value="Genomic_DNA"/>
</dbReference>
<keyword evidence="3" id="KW-1185">Reference proteome</keyword>
<evidence type="ECO:0000313" key="2">
    <source>
        <dbReference type="EMBL" id="CAK9181367.1"/>
    </source>
</evidence>
<evidence type="ECO:0000313" key="1">
    <source>
        <dbReference type="EMBL" id="CAK9173232.1"/>
    </source>
</evidence>
<accession>A0ABC8UJY1</accession>
<dbReference type="AlphaFoldDB" id="A0ABC8UJY1"/>
<name>A0ABC8UJY1_9AQUA</name>
<sequence length="53" mass="6125">MCLPRRKEDLSTDDEKFELKDDASNCCNNLSSEETLSYAKIPCKYEFGIDETK</sequence>
<dbReference type="Proteomes" id="UP001642360">
    <property type="component" value="Unassembled WGS sequence"/>
</dbReference>
<reference evidence="2 3" key="1">
    <citation type="submission" date="2024-02" db="EMBL/GenBank/DDBJ databases">
        <authorList>
            <person name="Vignale AGUSTIN F."/>
            <person name="Sosa J E."/>
            <person name="Modenutti C."/>
        </authorList>
    </citation>
    <scope>NUCLEOTIDE SEQUENCE [LARGE SCALE GENOMIC DNA]</scope>
</reference>
<protein>
    <submittedName>
        <fullName evidence="2">Uncharacterized protein</fullName>
    </submittedName>
</protein>
<organism evidence="2 3">
    <name type="scientific">Ilex paraguariensis</name>
    <name type="common">yerba mate</name>
    <dbReference type="NCBI Taxonomy" id="185542"/>
    <lineage>
        <taxon>Eukaryota</taxon>
        <taxon>Viridiplantae</taxon>
        <taxon>Streptophyta</taxon>
        <taxon>Embryophyta</taxon>
        <taxon>Tracheophyta</taxon>
        <taxon>Spermatophyta</taxon>
        <taxon>Magnoliopsida</taxon>
        <taxon>eudicotyledons</taxon>
        <taxon>Gunneridae</taxon>
        <taxon>Pentapetalae</taxon>
        <taxon>asterids</taxon>
        <taxon>campanulids</taxon>
        <taxon>Aquifoliales</taxon>
        <taxon>Aquifoliaceae</taxon>
        <taxon>Ilex</taxon>
    </lineage>
</organism>
<proteinExistence type="predicted"/>